<dbReference type="AlphaFoldDB" id="A0A806XFA9"/>
<sequence>MNPEHNKGKAVAEFDSKSSAEVVKTKMVECTTRFKFYLPKVENNTVVFGFGIESNCVDAPRDFKDLFNSWLNRKDADFASGGSCKNVDIIQCGAPRSLAELEPHELQGDTYTVYVVNKSASKETFWLFLDKPQQLNVGSTIYANSAANLTIAANSDPEAKFGIPVQYKLGAKSTNDAVGLNVVVSTSQLKNVNMGDDWKATFYDGPEHQAPDLDKSDGPVNPNEIGYSDNPFNPDKVILNEWYPSQTFGIETKNGFVGMTWSARPNKAVAIAPKLKFFVTTGDFSSNTLADYTTVSNSAQAIELSDFLGYAVTVTYTSEGEWILKKGRPS</sequence>
<accession>A0A806XFA9</accession>
<organism evidence="1 2">
    <name type="scientific">[Enterobacter] lignolyticus</name>
    <dbReference type="NCBI Taxonomy" id="1334193"/>
    <lineage>
        <taxon>Bacteria</taxon>
        <taxon>Pseudomonadati</taxon>
        <taxon>Pseudomonadota</taxon>
        <taxon>Gammaproteobacteria</taxon>
        <taxon>Enterobacterales</taxon>
        <taxon>Enterobacteriaceae</taxon>
        <taxon>Pluralibacter</taxon>
    </lineage>
</organism>
<dbReference type="EMBL" id="CP012871">
    <property type="protein sequence ID" value="ALR77459.1"/>
    <property type="molecule type" value="Genomic_DNA"/>
</dbReference>
<dbReference type="RefSeq" id="WP_013365475.1">
    <property type="nucleotide sequence ID" value="NZ_CP012871.1"/>
</dbReference>
<protein>
    <submittedName>
        <fullName evidence="1">Uncharacterized protein</fullName>
    </submittedName>
</protein>
<dbReference type="KEGG" id="kle:AO703_14515"/>
<evidence type="ECO:0000313" key="1">
    <source>
        <dbReference type="EMBL" id="ALR77459.1"/>
    </source>
</evidence>
<gene>
    <name evidence="1" type="ORF">AO703_14515</name>
</gene>
<dbReference type="OrthoDB" id="1437448at2"/>
<reference evidence="2" key="1">
    <citation type="submission" date="2015-10" db="EMBL/GenBank/DDBJ databases">
        <title>Complete Genome Sequencing of Klebsiella sp. strain G5.</title>
        <authorList>
            <person name="Chan K.-G."/>
            <person name="Chen J.-W."/>
        </authorList>
    </citation>
    <scope>NUCLEOTIDE SEQUENCE [LARGE SCALE GENOMIC DNA]</scope>
    <source>
        <strain evidence="2">G5</strain>
    </source>
</reference>
<evidence type="ECO:0000313" key="2">
    <source>
        <dbReference type="Proteomes" id="UP000069162"/>
    </source>
</evidence>
<proteinExistence type="predicted"/>
<dbReference type="Proteomes" id="UP000069162">
    <property type="component" value="Chromosome"/>
</dbReference>
<name>A0A806XFA9_9ENTR</name>
<dbReference type="OMA" id="WKATFYD"/>